<dbReference type="InterPro" id="IPR035905">
    <property type="entry name" value="Barstar-like_sf"/>
</dbReference>
<dbReference type="AlphaFoldDB" id="A0A4P6KYQ2"/>
<dbReference type="OrthoDB" id="7575400at2"/>
<comment type="similarity">
    <text evidence="1">Belongs to the barstar family.</text>
</comment>
<dbReference type="InterPro" id="IPR000468">
    <property type="entry name" value="Barstar"/>
</dbReference>
<dbReference type="Pfam" id="PF01337">
    <property type="entry name" value="Barstar"/>
    <property type="match status" value="1"/>
</dbReference>
<evidence type="ECO:0000313" key="4">
    <source>
        <dbReference type="Proteomes" id="UP000290637"/>
    </source>
</evidence>
<dbReference type="Proteomes" id="UP000290637">
    <property type="component" value="Chromosome"/>
</dbReference>
<dbReference type="RefSeq" id="WP_130187300.1">
    <property type="nucleotide sequence ID" value="NZ_CP035913.1"/>
</dbReference>
<dbReference type="Gene3D" id="3.30.370.10">
    <property type="entry name" value="Barstar-like"/>
    <property type="match status" value="1"/>
</dbReference>
<evidence type="ECO:0000256" key="1">
    <source>
        <dbReference type="ARBA" id="ARBA00006845"/>
    </source>
</evidence>
<keyword evidence="4" id="KW-1185">Reference proteome</keyword>
<sequence>MTTITLDGAAIRDEAAFHAASRAAFGFNDHVAPTMDSWIDALSYLRDDEGMTKFRLKPNEVLEIVVTNAAAMKAAVPDLLEEIAFCIGGINERYEDYGEKPALKLVLK</sequence>
<dbReference type="KEGG" id="plue:EWM63_15285"/>
<reference evidence="3 4" key="1">
    <citation type="submission" date="2019-02" db="EMBL/GenBank/DDBJ databases">
        <title>Draft Genome Sequences of Six Type Strains of the Genus Massilia.</title>
        <authorList>
            <person name="Miess H."/>
            <person name="Frediansyhah A."/>
            <person name="Gross H."/>
        </authorList>
    </citation>
    <scope>NUCLEOTIDE SEQUENCE [LARGE SCALE GENOMIC DNA]</scope>
    <source>
        <strain evidence="3 4">DSM 17473</strain>
    </source>
</reference>
<evidence type="ECO:0000313" key="3">
    <source>
        <dbReference type="EMBL" id="QBE64180.1"/>
    </source>
</evidence>
<accession>A0A4P6KYQ2</accession>
<gene>
    <name evidence="3" type="ORF">EWM63_15285</name>
</gene>
<proteinExistence type="inferred from homology"/>
<organism evidence="3 4">
    <name type="scientific">Pseudoduganella lutea</name>
    <dbReference type="NCBI Taxonomy" id="321985"/>
    <lineage>
        <taxon>Bacteria</taxon>
        <taxon>Pseudomonadati</taxon>
        <taxon>Pseudomonadota</taxon>
        <taxon>Betaproteobacteria</taxon>
        <taxon>Burkholderiales</taxon>
        <taxon>Oxalobacteraceae</taxon>
        <taxon>Telluria group</taxon>
        <taxon>Pseudoduganella</taxon>
    </lineage>
</organism>
<protein>
    <submittedName>
        <fullName evidence="3">Barnase inhibitor</fullName>
    </submittedName>
</protein>
<name>A0A4P6KYQ2_9BURK</name>
<dbReference type="EMBL" id="CP035913">
    <property type="protein sequence ID" value="QBE64180.1"/>
    <property type="molecule type" value="Genomic_DNA"/>
</dbReference>
<dbReference type="SUPFAM" id="SSF52038">
    <property type="entry name" value="Barstar-related"/>
    <property type="match status" value="1"/>
</dbReference>
<evidence type="ECO:0000259" key="2">
    <source>
        <dbReference type="Pfam" id="PF01337"/>
    </source>
</evidence>
<feature type="domain" description="Barstar (barnase inhibitor)" evidence="2">
    <location>
        <begin position="1"/>
        <end position="104"/>
    </location>
</feature>